<evidence type="ECO:0000256" key="3">
    <source>
        <dbReference type="ARBA" id="ARBA00023157"/>
    </source>
</evidence>
<dbReference type="GO" id="GO:0016491">
    <property type="term" value="F:oxidoreductase activity"/>
    <property type="evidence" value="ECO:0007669"/>
    <property type="project" value="InterPro"/>
</dbReference>
<keyword evidence="2" id="KW-0201">Cytochrome c-type biogenesis</keyword>
<feature type="domain" description="Thioredoxin" evidence="6">
    <location>
        <begin position="307"/>
        <end position="445"/>
    </location>
</feature>
<dbReference type="GeneID" id="82525475"/>
<accession>A0A2V1IKW8</accession>
<reference evidence="8" key="1">
    <citation type="submission" date="2018-02" db="EMBL/GenBank/DDBJ databases">
        <authorList>
            <person name="Clavel T."/>
            <person name="Strowig T."/>
        </authorList>
    </citation>
    <scope>NUCLEOTIDE SEQUENCE [LARGE SCALE GENOMIC DNA]</scope>
    <source>
        <strain evidence="8">DSM 103720</strain>
    </source>
</reference>
<keyword evidence="8" id="KW-1185">Reference proteome</keyword>
<keyword evidence="4" id="KW-0676">Redox-active center</keyword>
<name>A0A2V1IKW8_9BACT</name>
<dbReference type="EMBL" id="PUEC01000006">
    <property type="protein sequence ID" value="PWB03278.1"/>
    <property type="molecule type" value="Genomic_DNA"/>
</dbReference>
<evidence type="ECO:0000259" key="6">
    <source>
        <dbReference type="PROSITE" id="PS51352"/>
    </source>
</evidence>
<feature type="chain" id="PRO_5015977063" evidence="5">
    <location>
        <begin position="21"/>
        <end position="445"/>
    </location>
</feature>
<dbReference type="PANTHER" id="PTHR42852:SF6">
    <property type="entry name" value="THIOL:DISULFIDE INTERCHANGE PROTEIN DSBE"/>
    <property type="match status" value="1"/>
</dbReference>
<dbReference type="AlphaFoldDB" id="A0A2V1IKW8"/>
<evidence type="ECO:0000256" key="2">
    <source>
        <dbReference type="ARBA" id="ARBA00022748"/>
    </source>
</evidence>
<dbReference type="PANTHER" id="PTHR42852">
    <property type="entry name" value="THIOL:DISULFIDE INTERCHANGE PROTEIN DSBE"/>
    <property type="match status" value="1"/>
</dbReference>
<dbReference type="GO" id="GO:0030313">
    <property type="term" value="C:cell envelope"/>
    <property type="evidence" value="ECO:0007669"/>
    <property type="project" value="UniProtKB-SubCell"/>
</dbReference>
<protein>
    <submittedName>
        <fullName evidence="7">TlpA family protein disulfide reductase</fullName>
    </submittedName>
</protein>
<keyword evidence="3" id="KW-1015">Disulfide bond</keyword>
<comment type="subcellular location">
    <subcellularLocation>
        <location evidence="1">Cell envelope</location>
    </subcellularLocation>
</comment>
<evidence type="ECO:0000256" key="5">
    <source>
        <dbReference type="SAM" id="SignalP"/>
    </source>
</evidence>
<dbReference type="Proteomes" id="UP000244905">
    <property type="component" value="Unassembled WGS sequence"/>
</dbReference>
<evidence type="ECO:0000313" key="8">
    <source>
        <dbReference type="Proteomes" id="UP000244905"/>
    </source>
</evidence>
<dbReference type="Gene3D" id="3.40.30.10">
    <property type="entry name" value="Glutaredoxin"/>
    <property type="match status" value="1"/>
</dbReference>
<proteinExistence type="predicted"/>
<sequence length="445" mass="48929">MKSTYITIALAMCTAIPAGAATLDLTVGMPAEDLRMFVRPVNDTSREALVELTADESRRNAKGQVNVNPDGLYYLFVSNSNAQYSLPFYIPADKPASEFSLILDGTTTATSLSDNVNSALNTYTTSQTQNSKILGAKAESLSPEQIRSMLTGCITEADSLIGLGHLPTAVADFMRIQAYIAASDAYRFADYMTMRAKRQLGFGSADILPAASTVLDTPMAASFPTAPQIIIASLPQGTLEERLAALDNIYKTPEIKGRIRELLVSSFIDSFDYANDFANGEARLKAVVEQYSLPQTYLTIFRARLATIPGTPFPAGVTLVDNEGNKVDFSKFKGKFVYVDLWASWCGPCCKEVPYLQELEKDFENSDVVFVSISIDSAKEPWLKKMGQLNMHGNQLWNSDGELPKQLNIRGIPHFLIYDREGKLLDYDAPRPSSEKIKALLQSLK</sequence>
<dbReference type="SUPFAM" id="SSF52833">
    <property type="entry name" value="Thioredoxin-like"/>
    <property type="match status" value="1"/>
</dbReference>
<dbReference type="CDD" id="cd02966">
    <property type="entry name" value="TlpA_like_family"/>
    <property type="match status" value="1"/>
</dbReference>
<evidence type="ECO:0000313" key="7">
    <source>
        <dbReference type="EMBL" id="PWB03278.1"/>
    </source>
</evidence>
<evidence type="ECO:0000256" key="4">
    <source>
        <dbReference type="ARBA" id="ARBA00023284"/>
    </source>
</evidence>
<dbReference type="InterPro" id="IPR013766">
    <property type="entry name" value="Thioredoxin_domain"/>
</dbReference>
<feature type="signal peptide" evidence="5">
    <location>
        <begin position="1"/>
        <end position="20"/>
    </location>
</feature>
<dbReference type="RefSeq" id="WP_107031637.1">
    <property type="nucleotide sequence ID" value="NZ_PUEC01000006.1"/>
</dbReference>
<comment type="caution">
    <text evidence="7">The sequence shown here is derived from an EMBL/GenBank/DDBJ whole genome shotgun (WGS) entry which is preliminary data.</text>
</comment>
<dbReference type="InterPro" id="IPR013740">
    <property type="entry name" value="Redoxin"/>
</dbReference>
<gene>
    <name evidence="7" type="ORF">C5O23_03795</name>
</gene>
<dbReference type="InterPro" id="IPR036249">
    <property type="entry name" value="Thioredoxin-like_sf"/>
</dbReference>
<evidence type="ECO:0000256" key="1">
    <source>
        <dbReference type="ARBA" id="ARBA00004196"/>
    </source>
</evidence>
<dbReference type="InterPro" id="IPR050553">
    <property type="entry name" value="Thioredoxin_ResA/DsbE_sf"/>
</dbReference>
<organism evidence="7 8">
    <name type="scientific">Duncaniella muris</name>
    <dbReference type="NCBI Taxonomy" id="2094150"/>
    <lineage>
        <taxon>Bacteria</taxon>
        <taxon>Pseudomonadati</taxon>
        <taxon>Bacteroidota</taxon>
        <taxon>Bacteroidia</taxon>
        <taxon>Bacteroidales</taxon>
        <taxon>Muribaculaceae</taxon>
        <taxon>Duncaniella</taxon>
    </lineage>
</organism>
<dbReference type="GO" id="GO:0017004">
    <property type="term" value="P:cytochrome complex assembly"/>
    <property type="evidence" value="ECO:0007669"/>
    <property type="project" value="UniProtKB-KW"/>
</dbReference>
<keyword evidence="5" id="KW-0732">Signal</keyword>
<dbReference type="Pfam" id="PF08534">
    <property type="entry name" value="Redoxin"/>
    <property type="match status" value="1"/>
</dbReference>
<dbReference type="PROSITE" id="PS51352">
    <property type="entry name" value="THIOREDOXIN_2"/>
    <property type="match status" value="1"/>
</dbReference>